<dbReference type="STRING" id="368407.Memar_1157"/>
<protein>
    <submittedName>
        <fullName evidence="2">Uncharacterized protein</fullName>
    </submittedName>
</protein>
<proteinExistence type="predicted"/>
<gene>
    <name evidence="2" type="ordered locus">Memar_1157</name>
</gene>
<evidence type="ECO:0000313" key="3">
    <source>
        <dbReference type="Proteomes" id="UP000002146"/>
    </source>
</evidence>
<dbReference type="Proteomes" id="UP000002146">
    <property type="component" value="Chromosome"/>
</dbReference>
<feature type="region of interest" description="Disordered" evidence="1">
    <location>
        <begin position="38"/>
        <end position="60"/>
    </location>
</feature>
<sequence>MYSTRAQPPVKDCDANPFYLIKNILMSALFVPAVDGSTARTRAAPIKPSGRRRPPGESGQRALAAIWNAGVRLPGEHEKRDGIRVPEPFPG</sequence>
<dbReference type="KEGG" id="mem:Memar_1157"/>
<reference evidence="2 3" key="1">
    <citation type="journal article" date="2009" name="Stand. Genomic Sci.">
        <title>Complete genome sequence of Methanoculleus marisnigri Romesser et al. 1981 type strain JR1.</title>
        <authorList>
            <person name="Anderson I.J."/>
            <person name="Sieprawska-Lupa M."/>
            <person name="Lapidus A."/>
            <person name="Nolan M."/>
            <person name="Copeland A."/>
            <person name="Glavina Del Rio T."/>
            <person name="Tice H."/>
            <person name="Dalin E."/>
            <person name="Barry K."/>
            <person name="Saunders E."/>
            <person name="Han C."/>
            <person name="Brettin T."/>
            <person name="Detter J.C."/>
            <person name="Bruce D."/>
            <person name="Mikhailova N."/>
            <person name="Pitluck S."/>
            <person name="Hauser L."/>
            <person name="Land M."/>
            <person name="Lucas S."/>
            <person name="Richardson P."/>
            <person name="Whitman W.B."/>
            <person name="Kyrpides N.C."/>
        </authorList>
    </citation>
    <scope>NUCLEOTIDE SEQUENCE [LARGE SCALE GENOMIC DNA]</scope>
    <source>
        <strain evidence="3">ATCC 35101 / DSM 1498 / JR1</strain>
    </source>
</reference>
<evidence type="ECO:0000256" key="1">
    <source>
        <dbReference type="SAM" id="MobiDB-lite"/>
    </source>
</evidence>
<accession>A3CUN8</accession>
<name>A3CUN8_METMJ</name>
<evidence type="ECO:0000313" key="2">
    <source>
        <dbReference type="EMBL" id="ABN57088.1"/>
    </source>
</evidence>
<dbReference type="EMBL" id="CP000562">
    <property type="protein sequence ID" value="ABN57088.1"/>
    <property type="molecule type" value="Genomic_DNA"/>
</dbReference>
<organism evidence="2 3">
    <name type="scientific">Methanoculleus marisnigri (strain ATCC 35101 / DSM 1498 / JR1)</name>
    <dbReference type="NCBI Taxonomy" id="368407"/>
    <lineage>
        <taxon>Archaea</taxon>
        <taxon>Methanobacteriati</taxon>
        <taxon>Methanobacteriota</taxon>
        <taxon>Stenosarchaea group</taxon>
        <taxon>Methanomicrobia</taxon>
        <taxon>Methanomicrobiales</taxon>
        <taxon>Methanomicrobiaceae</taxon>
        <taxon>Methanoculleus</taxon>
    </lineage>
</organism>
<dbReference type="HOGENOM" id="CLU_2420072_0_0_2"/>
<keyword evidence="3" id="KW-1185">Reference proteome</keyword>
<dbReference type="AlphaFoldDB" id="A3CUN8"/>